<dbReference type="RefSeq" id="WP_184195533.1">
    <property type="nucleotide sequence ID" value="NZ_JACHGW010000002.1"/>
</dbReference>
<dbReference type="Proteomes" id="UP000520814">
    <property type="component" value="Unassembled WGS sequence"/>
</dbReference>
<sequence length="737" mass="80310">MPFVVPVALYATLARSPQADQTALLAGVTELIAPGAIPGPLAVFGENAFVVVAGREGKYRLPLIAASRFERGKVVAIGHDGFLGREALANFDNTQFLLNSVRWVNASPGAAVAVVEKPQVADVLEKAGMKVVRLTTTQLQGQLESPDFDAVVMDATALDGKAGERMGQALTIFVRSGGGIVMDSLGWGWLQTHPNQTLSGTHGGNKLFARLGIAWADGFFDKTSAKGWKTDTGSLEYLHARTALAALQRHAEGTTPLAAEDLAQVGQTLTSAVGALPSDEPRFLPQIAALTKRFAANVPFPIGLDQPVARLSAVLEQSAMRRAPADRQPAHISSGNFPGGVPFDAPRLESVSVAVDTGVPGWHGTGLYAAPGVPITVSLPPELAGKGLSVRIGCHDDTLWHLEKWERFPEVTVSRRLVQPTLKLASAFGGSVYIEVPEGVSKGSVVVQVSGAVAAPRFVRGTTSLADWRSRLRMAPGPWAELEGKSVILSVPSSVVRGLDDPEALMTYWDEVADLAAELYQIPKNRPRPERYVVDKQISAGYMHSGYPIMTYTDEIARRFVELSVLRGKSGEPNWGFYHELGHNHQRAWWTWEGCGEVTNNLFSLYACEKLNGDRQGHPGMSPKATHDRLQAYLAAGAPYEKWKDDPFLALTLFVQLRDAFGWEPFKKVFVEYEKATKDALPRTDEQKRDQFLVRFSRAVNKNLGPFFTAWGVPTSEAARNQVARLPRWMPKDWPKK</sequence>
<name>A0A7W9SR42_ARMRO</name>
<dbReference type="PANTHER" id="PTHR15730">
    <property type="entry name" value="EXPERIMENTAL AUTOIMMUNE PROSTATITIS ANTIGEN 2-RELATED"/>
    <property type="match status" value="1"/>
</dbReference>
<dbReference type="EMBL" id="JACHGW010000002">
    <property type="protein sequence ID" value="MBB6050488.1"/>
    <property type="molecule type" value="Genomic_DNA"/>
</dbReference>
<dbReference type="Gene3D" id="1.10.390.30">
    <property type="entry name" value="Peptidase M60, enhancin-like domain 3"/>
    <property type="match status" value="1"/>
</dbReference>
<reference evidence="2 3" key="1">
    <citation type="submission" date="2020-08" db="EMBL/GenBank/DDBJ databases">
        <title>Genomic Encyclopedia of Type Strains, Phase IV (KMG-IV): sequencing the most valuable type-strain genomes for metagenomic binning, comparative biology and taxonomic classification.</title>
        <authorList>
            <person name="Goeker M."/>
        </authorList>
    </citation>
    <scope>NUCLEOTIDE SEQUENCE [LARGE SCALE GENOMIC DNA]</scope>
    <source>
        <strain evidence="2 3">DSM 23562</strain>
    </source>
</reference>
<evidence type="ECO:0000259" key="1">
    <source>
        <dbReference type="PROSITE" id="PS51723"/>
    </source>
</evidence>
<dbReference type="InterPro" id="IPR031161">
    <property type="entry name" value="Peptidase_M60_dom"/>
</dbReference>
<accession>A0A7W9SR42</accession>
<dbReference type="Gene3D" id="3.40.390.80">
    <property type="entry name" value="Peptidase M60, enhancin-like domain 2"/>
    <property type="match status" value="1"/>
</dbReference>
<dbReference type="SMART" id="SM01276">
    <property type="entry name" value="M60-like"/>
    <property type="match status" value="1"/>
</dbReference>
<keyword evidence="3" id="KW-1185">Reference proteome</keyword>
<evidence type="ECO:0000313" key="2">
    <source>
        <dbReference type="EMBL" id="MBB6050488.1"/>
    </source>
</evidence>
<evidence type="ECO:0000313" key="3">
    <source>
        <dbReference type="Proteomes" id="UP000520814"/>
    </source>
</evidence>
<proteinExistence type="predicted"/>
<dbReference type="Pfam" id="PF13402">
    <property type="entry name" value="Peptidase_M60"/>
    <property type="match status" value="1"/>
</dbReference>
<dbReference type="PANTHER" id="PTHR15730:SF5">
    <property type="entry name" value="SI:CH211-210B2.2-RELATED"/>
    <property type="match status" value="1"/>
</dbReference>
<dbReference type="PROSITE" id="PS51723">
    <property type="entry name" value="PEPTIDASE_M60"/>
    <property type="match status" value="1"/>
</dbReference>
<protein>
    <recommendedName>
        <fullName evidence="1">Peptidase M60 domain-containing protein</fullName>
    </recommendedName>
</protein>
<comment type="caution">
    <text evidence="2">The sequence shown here is derived from an EMBL/GenBank/DDBJ whole genome shotgun (WGS) entry which is preliminary data.</text>
</comment>
<dbReference type="Pfam" id="PF17291">
    <property type="entry name" value="M60-like_N"/>
    <property type="match status" value="1"/>
</dbReference>
<dbReference type="InterPro" id="IPR035423">
    <property type="entry name" value="M60-like_N"/>
</dbReference>
<feature type="domain" description="Peptidase M60" evidence="1">
    <location>
        <begin position="360"/>
        <end position="662"/>
    </location>
</feature>
<organism evidence="2 3">
    <name type="scientific">Armatimonas rosea</name>
    <dbReference type="NCBI Taxonomy" id="685828"/>
    <lineage>
        <taxon>Bacteria</taxon>
        <taxon>Bacillati</taxon>
        <taxon>Armatimonadota</taxon>
        <taxon>Armatimonadia</taxon>
        <taxon>Armatimonadales</taxon>
        <taxon>Armatimonadaceae</taxon>
        <taxon>Armatimonas</taxon>
    </lineage>
</organism>
<dbReference type="InterPro" id="IPR051244">
    <property type="entry name" value="TCAF"/>
</dbReference>
<gene>
    <name evidence="2" type="ORF">HNQ39_002279</name>
</gene>
<dbReference type="AlphaFoldDB" id="A0A7W9SR42"/>
<dbReference type="InterPro" id="IPR042279">
    <property type="entry name" value="Pep_M60_3"/>
</dbReference>